<evidence type="ECO:0000259" key="3">
    <source>
        <dbReference type="SMART" id="SM00331"/>
    </source>
</evidence>
<dbReference type="RefSeq" id="WP_347438384.1">
    <property type="nucleotide sequence ID" value="NZ_CP089291.1"/>
</dbReference>
<keyword evidence="5" id="KW-1185">Reference proteome</keyword>
<feature type="transmembrane region" description="Helical" evidence="2">
    <location>
        <begin position="261"/>
        <end position="278"/>
    </location>
</feature>
<dbReference type="Gene3D" id="3.60.40.10">
    <property type="entry name" value="PPM-type phosphatase domain"/>
    <property type="match status" value="1"/>
</dbReference>
<feature type="transmembrane region" description="Helical" evidence="2">
    <location>
        <begin position="160"/>
        <end position="179"/>
    </location>
</feature>
<dbReference type="SUPFAM" id="SSF81606">
    <property type="entry name" value="PP2C-like"/>
    <property type="match status" value="1"/>
</dbReference>
<keyword evidence="2" id="KW-0472">Membrane</keyword>
<feature type="transmembrane region" description="Helical" evidence="2">
    <location>
        <begin position="43"/>
        <end position="64"/>
    </location>
</feature>
<dbReference type="SMART" id="SM00331">
    <property type="entry name" value="PP2C_SIG"/>
    <property type="match status" value="1"/>
</dbReference>
<gene>
    <name evidence="4" type="ORF">LSG31_05415</name>
</gene>
<feature type="transmembrane region" description="Helical" evidence="2">
    <location>
        <begin position="76"/>
        <end position="95"/>
    </location>
</feature>
<feature type="transmembrane region" description="Helical" evidence="2">
    <location>
        <begin position="234"/>
        <end position="252"/>
    </location>
</feature>
<feature type="transmembrane region" description="Helical" evidence="2">
    <location>
        <begin position="200"/>
        <end position="222"/>
    </location>
</feature>
<dbReference type="InterPro" id="IPR052016">
    <property type="entry name" value="Bact_Sigma-Reg"/>
</dbReference>
<evidence type="ECO:0000256" key="1">
    <source>
        <dbReference type="ARBA" id="ARBA00022801"/>
    </source>
</evidence>
<organism evidence="4 5">
    <name type="scientific">Fodinisporobacter ferrooxydans</name>
    <dbReference type="NCBI Taxonomy" id="2901836"/>
    <lineage>
        <taxon>Bacteria</taxon>
        <taxon>Bacillati</taxon>
        <taxon>Bacillota</taxon>
        <taxon>Bacilli</taxon>
        <taxon>Bacillales</taxon>
        <taxon>Alicyclobacillaceae</taxon>
        <taxon>Fodinisporobacter</taxon>
    </lineage>
</organism>
<reference evidence="4" key="1">
    <citation type="submission" date="2021-12" db="EMBL/GenBank/DDBJ databases">
        <title>Alicyclobacillaceae gen. nov., sp. nov., isolated from chalcocite enrichment system.</title>
        <authorList>
            <person name="Jiang Z."/>
        </authorList>
    </citation>
    <scope>NUCLEOTIDE SEQUENCE</scope>
    <source>
        <strain evidence="4">MYW30-H2</strain>
    </source>
</reference>
<sequence length="625" mass="70462">MKKKIDWRYLIFLCAFQGWVLTNPLFGKILATFAAANGINPLSLIYPFLLVYSLSFVFWGILLAKVTLSTRIQTTLLAFILILIIGFNLSCLWVLPKYWKWIFSLEGLLSSYPSFLWLNLIRQRVSPRSIGWNLGVTGFFVEAMLYIVNILSNNFQPRLAFLLFQGLILVAFVCFISSPQSFVVSQASIKPNRFTKKDNTAMFVVLLFIYIIYLEGGLMYQVIDPYLERFPTFFLYYSPLPYTIAMPLIGLLGDNKGFRPITLYGLVLLGGAYAIFALSHSFPAAVIGATAVHLSFAFLDFFVLFVLAKRETRWNTMLGIGIGLCVYNGSILSGSWFSQMFLKFSGDKSPLVIYLFAILLIFLSFLCVDWVNRREIQMNSDEQEMGKELQAAQQVQMGMFPKIQEFPESLDISVCLNGVKQVGGDFYDVIPLSPTRHLLVIGDIMGHGLASALLVSSLLSNIRLESQSEVSPKEILQKVNRYFIRDVRSSLFVTIGLALVDQSHQTITYAGAGHPFPYLIKKSGVQEIELPSIPLGVDAQTVFEQVTVPMQPNDILVLYTDGLIEGENAADEIFGFERFSKLLQTINPLHSLDKSSHAIVETIQSFCSETIKDDSTLFMMRFRQI</sequence>
<proteinExistence type="predicted"/>
<dbReference type="PANTHER" id="PTHR43156">
    <property type="entry name" value="STAGE II SPORULATION PROTEIN E-RELATED"/>
    <property type="match status" value="1"/>
</dbReference>
<dbReference type="InterPro" id="IPR001932">
    <property type="entry name" value="PPM-type_phosphatase-like_dom"/>
</dbReference>
<feature type="domain" description="PPM-type phosphatase" evidence="3">
    <location>
        <begin position="407"/>
        <end position="622"/>
    </location>
</feature>
<dbReference type="EMBL" id="CP089291">
    <property type="protein sequence ID" value="UOF91689.1"/>
    <property type="molecule type" value="Genomic_DNA"/>
</dbReference>
<feature type="transmembrane region" description="Helical" evidence="2">
    <location>
        <begin position="101"/>
        <end position="118"/>
    </location>
</feature>
<feature type="transmembrane region" description="Helical" evidence="2">
    <location>
        <begin position="130"/>
        <end position="148"/>
    </location>
</feature>
<keyword evidence="1" id="KW-0378">Hydrolase</keyword>
<keyword evidence="2" id="KW-0812">Transmembrane</keyword>
<dbReference type="PANTHER" id="PTHR43156:SF2">
    <property type="entry name" value="STAGE II SPORULATION PROTEIN E"/>
    <property type="match status" value="1"/>
</dbReference>
<dbReference type="InterPro" id="IPR036259">
    <property type="entry name" value="MFS_trans_sf"/>
</dbReference>
<dbReference type="SUPFAM" id="SSF103473">
    <property type="entry name" value="MFS general substrate transporter"/>
    <property type="match status" value="1"/>
</dbReference>
<accession>A0ABY4CMW1</accession>
<dbReference type="Proteomes" id="UP000830167">
    <property type="component" value="Chromosome"/>
</dbReference>
<evidence type="ECO:0000256" key="2">
    <source>
        <dbReference type="SAM" id="Phobius"/>
    </source>
</evidence>
<protein>
    <submittedName>
        <fullName evidence="4">SpoIIE family protein phosphatase</fullName>
    </submittedName>
</protein>
<name>A0ABY4CMW1_9BACL</name>
<feature type="transmembrane region" description="Helical" evidence="2">
    <location>
        <begin position="318"/>
        <end position="339"/>
    </location>
</feature>
<evidence type="ECO:0000313" key="4">
    <source>
        <dbReference type="EMBL" id="UOF91689.1"/>
    </source>
</evidence>
<dbReference type="InterPro" id="IPR036457">
    <property type="entry name" value="PPM-type-like_dom_sf"/>
</dbReference>
<keyword evidence="2" id="KW-1133">Transmembrane helix</keyword>
<dbReference type="Pfam" id="PF07228">
    <property type="entry name" value="SpoIIE"/>
    <property type="match status" value="1"/>
</dbReference>
<evidence type="ECO:0000313" key="5">
    <source>
        <dbReference type="Proteomes" id="UP000830167"/>
    </source>
</evidence>
<feature type="transmembrane region" description="Helical" evidence="2">
    <location>
        <begin position="351"/>
        <end position="371"/>
    </location>
</feature>
<feature type="transmembrane region" description="Helical" evidence="2">
    <location>
        <begin position="284"/>
        <end position="306"/>
    </location>
</feature>